<name>A0A328ZG26_9BURK</name>
<evidence type="ECO:0000313" key="2">
    <source>
        <dbReference type="EMBL" id="RAR84941.1"/>
    </source>
</evidence>
<keyword evidence="1" id="KW-0472">Membrane</keyword>
<dbReference type="EMBL" id="QLTA01000008">
    <property type="protein sequence ID" value="RAR84941.1"/>
    <property type="molecule type" value="Genomic_DNA"/>
</dbReference>
<dbReference type="Proteomes" id="UP000248856">
    <property type="component" value="Unassembled WGS sequence"/>
</dbReference>
<dbReference type="AlphaFoldDB" id="A0A328ZG26"/>
<keyword evidence="1" id="KW-1133">Transmembrane helix</keyword>
<feature type="transmembrane region" description="Helical" evidence="1">
    <location>
        <begin position="65"/>
        <end position="84"/>
    </location>
</feature>
<keyword evidence="3" id="KW-1185">Reference proteome</keyword>
<protein>
    <submittedName>
        <fullName evidence="2">Uncharacterized protein</fullName>
    </submittedName>
</protein>
<evidence type="ECO:0000313" key="3">
    <source>
        <dbReference type="Proteomes" id="UP000248856"/>
    </source>
</evidence>
<keyword evidence="1" id="KW-0812">Transmembrane</keyword>
<accession>A0A328ZG26</accession>
<comment type="caution">
    <text evidence="2">The sequence shown here is derived from an EMBL/GenBank/DDBJ whole genome shotgun (WGS) entry which is preliminary data.</text>
</comment>
<organism evidence="2 3">
    <name type="scientific">Paracidovorax anthurii</name>
    <dbReference type="NCBI Taxonomy" id="78229"/>
    <lineage>
        <taxon>Bacteria</taxon>
        <taxon>Pseudomonadati</taxon>
        <taxon>Pseudomonadota</taxon>
        <taxon>Betaproteobacteria</taxon>
        <taxon>Burkholderiales</taxon>
        <taxon>Comamonadaceae</taxon>
        <taxon>Paracidovorax</taxon>
    </lineage>
</organism>
<sequence length="94" mass="9882">MTPTLSRFAWSLPPEGVFFILGRPGDEKSAAGRRFGSGAAQARGLRGGHQNAGTTAPWYLSWMNFFTSGVCSAFTSLAIAGSLARSARAAMKLA</sequence>
<proteinExistence type="predicted"/>
<gene>
    <name evidence="2" type="ORF">AX018_100831</name>
</gene>
<reference evidence="2 3" key="1">
    <citation type="submission" date="2018-06" db="EMBL/GenBank/DDBJ databases">
        <title>Genomic Encyclopedia of Archaeal and Bacterial Type Strains, Phase II (KMG-II): from individual species to whole genera.</title>
        <authorList>
            <person name="Goeker M."/>
        </authorList>
    </citation>
    <scope>NUCLEOTIDE SEQUENCE [LARGE SCALE GENOMIC DNA]</scope>
    <source>
        <strain evidence="2 3">CFPB 3232</strain>
    </source>
</reference>
<evidence type="ECO:0000256" key="1">
    <source>
        <dbReference type="SAM" id="Phobius"/>
    </source>
</evidence>